<reference evidence="1 2" key="1">
    <citation type="submission" date="2020-03" db="EMBL/GenBank/DDBJ databases">
        <authorList>
            <person name="Wang L."/>
            <person name="He N."/>
            <person name="Li Y."/>
            <person name="Fang Y."/>
            <person name="Zhang F."/>
        </authorList>
    </citation>
    <scope>NUCLEOTIDE SEQUENCE [LARGE SCALE GENOMIC DNA]</scope>
    <source>
        <strain evidence="2">hsmgli-8</strain>
    </source>
</reference>
<evidence type="ECO:0000313" key="2">
    <source>
        <dbReference type="Proteomes" id="UP000746535"/>
    </source>
</evidence>
<keyword evidence="2" id="KW-1185">Reference proteome</keyword>
<comment type="caution">
    <text evidence="1">The sequence shown here is derived from an EMBL/GenBank/DDBJ whole genome shotgun (WGS) entry which is preliminary data.</text>
</comment>
<name>A0ABX0YFL1_9PSED</name>
<proteinExistence type="predicted"/>
<dbReference type="EMBL" id="JAAVJI010000009">
    <property type="protein sequence ID" value="NJP02204.1"/>
    <property type="molecule type" value="Genomic_DNA"/>
</dbReference>
<accession>A0ABX0YFL1</accession>
<sequence>MIIKIKRNPEREFLFSLIFFITISHKTDANDLIPPEIAGLDLQEITYSSAPLTSKKAIELSLDLPFYTAFGTKDHPEPLRTCTEVINLQNSVKHYLEPSKEWETPTLTDITSTCIAAKLNLNAEPSKTTFISKNPIDESMLKSAPYALGLNSSYYEKQHFLHDHPKAKWADSGPILRLKKHDIYNVTLILNGARQHIKLVGRGDINGDGIEDIILKITNTMDPPSNYFTSSLWVLTRLQPKGDYIVLESYDGFGGEP</sequence>
<dbReference type="Proteomes" id="UP000746535">
    <property type="component" value="Unassembled WGS sequence"/>
</dbReference>
<organism evidence="1 2">
    <name type="scientific">Pseudomonas quercus</name>
    <dbReference type="NCBI Taxonomy" id="2722792"/>
    <lineage>
        <taxon>Bacteria</taxon>
        <taxon>Pseudomonadati</taxon>
        <taxon>Pseudomonadota</taxon>
        <taxon>Gammaproteobacteria</taxon>
        <taxon>Pseudomonadales</taxon>
        <taxon>Pseudomonadaceae</taxon>
        <taxon>Pseudomonas</taxon>
    </lineage>
</organism>
<protein>
    <submittedName>
        <fullName evidence="1">Uncharacterized protein</fullName>
    </submittedName>
</protein>
<dbReference type="RefSeq" id="WP_168084789.1">
    <property type="nucleotide sequence ID" value="NZ_JAAVJI010000009.1"/>
</dbReference>
<evidence type="ECO:0000313" key="1">
    <source>
        <dbReference type="EMBL" id="NJP02204.1"/>
    </source>
</evidence>
<gene>
    <name evidence="1" type="ORF">HBH25_15245</name>
</gene>